<gene>
    <name evidence="1" type="ORF">L6164_015226</name>
</gene>
<evidence type="ECO:0000313" key="2">
    <source>
        <dbReference type="Proteomes" id="UP000828941"/>
    </source>
</evidence>
<sequence>MLLALTDDSTPTDLSVFRHKNVERCNGLGERSLRPRLDVEEGGGETVFPAAKTNFSSVPWFNKSSECCRKVLPVKLKMSDALLFIDSAIFLNWKDVLIWNEISLEHETRSHARPFKMVAQLLEEAKSSSKKWMRLEEYQV</sequence>
<keyword evidence="2" id="KW-1185">Reference proteome</keyword>
<dbReference type="Proteomes" id="UP000828941">
    <property type="component" value="Chromosome 6"/>
</dbReference>
<reference evidence="1 2" key="1">
    <citation type="journal article" date="2022" name="DNA Res.">
        <title>Chromosomal-level genome assembly of the orchid tree Bauhinia variegata (Leguminosae; Cercidoideae) supports the allotetraploid origin hypothesis of Bauhinia.</title>
        <authorList>
            <person name="Zhong Y."/>
            <person name="Chen Y."/>
            <person name="Zheng D."/>
            <person name="Pang J."/>
            <person name="Liu Y."/>
            <person name="Luo S."/>
            <person name="Meng S."/>
            <person name="Qian L."/>
            <person name="Wei D."/>
            <person name="Dai S."/>
            <person name="Zhou R."/>
        </authorList>
    </citation>
    <scope>NUCLEOTIDE SEQUENCE [LARGE SCALE GENOMIC DNA]</scope>
    <source>
        <strain evidence="1">BV-YZ2020</strain>
    </source>
</reference>
<protein>
    <submittedName>
        <fullName evidence="1">Uncharacterized protein</fullName>
    </submittedName>
</protein>
<comment type="caution">
    <text evidence="1">The sequence shown here is derived from an EMBL/GenBank/DDBJ whole genome shotgun (WGS) entry which is preliminary data.</text>
</comment>
<dbReference type="EMBL" id="CM039431">
    <property type="protein sequence ID" value="KAI4336735.1"/>
    <property type="molecule type" value="Genomic_DNA"/>
</dbReference>
<accession>A0ACB9NKN2</accession>
<evidence type="ECO:0000313" key="1">
    <source>
        <dbReference type="EMBL" id="KAI4336735.1"/>
    </source>
</evidence>
<organism evidence="1 2">
    <name type="scientific">Bauhinia variegata</name>
    <name type="common">Purple orchid tree</name>
    <name type="synonym">Phanera variegata</name>
    <dbReference type="NCBI Taxonomy" id="167791"/>
    <lineage>
        <taxon>Eukaryota</taxon>
        <taxon>Viridiplantae</taxon>
        <taxon>Streptophyta</taxon>
        <taxon>Embryophyta</taxon>
        <taxon>Tracheophyta</taxon>
        <taxon>Spermatophyta</taxon>
        <taxon>Magnoliopsida</taxon>
        <taxon>eudicotyledons</taxon>
        <taxon>Gunneridae</taxon>
        <taxon>Pentapetalae</taxon>
        <taxon>rosids</taxon>
        <taxon>fabids</taxon>
        <taxon>Fabales</taxon>
        <taxon>Fabaceae</taxon>
        <taxon>Cercidoideae</taxon>
        <taxon>Cercideae</taxon>
        <taxon>Bauhiniinae</taxon>
        <taxon>Bauhinia</taxon>
    </lineage>
</organism>
<proteinExistence type="predicted"/>
<name>A0ACB9NKN2_BAUVA</name>